<sequence length="221" mass="25441">MAYPHEYEELIAVADDPQNVISCIRRMISTEEQTRAYQDLERLSCNHVKDLFNYMNDYKILAAKSGRMYISSELSEKFFRKMPPLIGQELEKAFSDKYPRAAIGVMPRINFSYQYMAERCKQATLQRSLKDLSLCSKSHYQATMEKERSMDFASPKHTKANPMNLMCVYSRENILTKSASASVSFAEKKDISREIVTAKQEILPGQPLLKIWSCQIAGMFS</sequence>
<protein>
    <submittedName>
        <fullName evidence="1">Polyprotein</fullName>
    </submittedName>
</protein>
<dbReference type="AlphaFoldDB" id="A0AAV8CN19"/>
<dbReference type="Proteomes" id="UP001140206">
    <property type="component" value="Chromosome 5"/>
</dbReference>
<reference evidence="1" key="1">
    <citation type="submission" date="2022-08" db="EMBL/GenBank/DDBJ databases">
        <authorList>
            <person name="Marques A."/>
        </authorList>
    </citation>
    <scope>NUCLEOTIDE SEQUENCE</scope>
    <source>
        <strain evidence="1">RhyPub2mFocal</strain>
        <tissue evidence="1">Leaves</tissue>
    </source>
</reference>
<evidence type="ECO:0000313" key="1">
    <source>
        <dbReference type="EMBL" id="KAJ4756910.1"/>
    </source>
</evidence>
<organism evidence="1 2">
    <name type="scientific">Rhynchospora pubera</name>
    <dbReference type="NCBI Taxonomy" id="906938"/>
    <lineage>
        <taxon>Eukaryota</taxon>
        <taxon>Viridiplantae</taxon>
        <taxon>Streptophyta</taxon>
        <taxon>Embryophyta</taxon>
        <taxon>Tracheophyta</taxon>
        <taxon>Spermatophyta</taxon>
        <taxon>Magnoliopsida</taxon>
        <taxon>Liliopsida</taxon>
        <taxon>Poales</taxon>
        <taxon>Cyperaceae</taxon>
        <taxon>Cyperoideae</taxon>
        <taxon>Rhynchosporeae</taxon>
        <taxon>Rhynchospora</taxon>
    </lineage>
</organism>
<keyword evidence="2" id="KW-1185">Reference proteome</keyword>
<name>A0AAV8CN19_9POAL</name>
<proteinExistence type="predicted"/>
<dbReference type="EMBL" id="JAMFTS010000005">
    <property type="protein sequence ID" value="KAJ4756910.1"/>
    <property type="molecule type" value="Genomic_DNA"/>
</dbReference>
<evidence type="ECO:0000313" key="2">
    <source>
        <dbReference type="Proteomes" id="UP001140206"/>
    </source>
</evidence>
<dbReference type="Pfam" id="PF22909">
    <property type="entry name" value="Caulimovir_coat_dom"/>
    <property type="match status" value="1"/>
</dbReference>
<gene>
    <name evidence="1" type="ORF">LUZ62_091315</name>
</gene>
<accession>A0AAV8CN19</accession>
<comment type="caution">
    <text evidence="1">The sequence shown here is derived from an EMBL/GenBank/DDBJ whole genome shotgun (WGS) entry which is preliminary data.</text>
</comment>